<gene>
    <name evidence="2" type="ORF">DSM19430T_23790</name>
</gene>
<dbReference type="Proteomes" id="UP000503820">
    <property type="component" value="Unassembled WGS sequence"/>
</dbReference>
<sequence length="112" mass="11473">MRLGNLLGDAFCDHTGGTSAMRIMAVLVCVVVLGAWITGMVVAGHYIPLGWAEAGLIGGACGAKAAQSRFELGSGGVWGAYPPTGPVYNETTAPAPSLRDLDVERDLNIGGN</sequence>
<keyword evidence="1" id="KW-0472">Membrane</keyword>
<keyword evidence="3" id="KW-1185">Reference proteome</keyword>
<organism evidence="2 3">
    <name type="scientific">Desulfovibrio psychrotolerans</name>
    <dbReference type="NCBI Taxonomy" id="415242"/>
    <lineage>
        <taxon>Bacteria</taxon>
        <taxon>Pseudomonadati</taxon>
        <taxon>Thermodesulfobacteriota</taxon>
        <taxon>Desulfovibrionia</taxon>
        <taxon>Desulfovibrionales</taxon>
        <taxon>Desulfovibrionaceae</taxon>
        <taxon>Desulfovibrio</taxon>
    </lineage>
</organism>
<comment type="caution">
    <text evidence="2">The sequence shown here is derived from an EMBL/GenBank/DDBJ whole genome shotgun (WGS) entry which is preliminary data.</text>
</comment>
<dbReference type="RefSeq" id="WP_174410335.1">
    <property type="nucleotide sequence ID" value="NZ_BLVP01000009.1"/>
</dbReference>
<accession>A0A7J0BWZ3</accession>
<dbReference type="AlphaFoldDB" id="A0A7J0BWZ3"/>
<evidence type="ECO:0000256" key="1">
    <source>
        <dbReference type="SAM" id="Phobius"/>
    </source>
</evidence>
<keyword evidence="1" id="KW-0812">Transmembrane</keyword>
<keyword evidence="1" id="KW-1133">Transmembrane helix</keyword>
<proteinExistence type="predicted"/>
<evidence type="ECO:0000313" key="3">
    <source>
        <dbReference type="Proteomes" id="UP000503820"/>
    </source>
</evidence>
<name>A0A7J0BWZ3_9BACT</name>
<reference evidence="2 3" key="1">
    <citation type="submission" date="2020-05" db="EMBL/GenBank/DDBJ databases">
        <title>Draft genome sequence of Desulfovibrio psychrotolerans JS1T.</title>
        <authorList>
            <person name="Ueno A."/>
            <person name="Tamazawa S."/>
            <person name="Tamamura S."/>
            <person name="Murakami T."/>
            <person name="Kiyama T."/>
            <person name="Inomata H."/>
            <person name="Amano Y."/>
            <person name="Miyakawa K."/>
            <person name="Tamaki H."/>
            <person name="Naganuma T."/>
            <person name="Kaneko K."/>
        </authorList>
    </citation>
    <scope>NUCLEOTIDE SEQUENCE [LARGE SCALE GENOMIC DNA]</scope>
    <source>
        <strain evidence="2 3">JS1</strain>
    </source>
</reference>
<dbReference type="EMBL" id="BLVP01000009">
    <property type="protein sequence ID" value="GFM37695.1"/>
    <property type="molecule type" value="Genomic_DNA"/>
</dbReference>
<protein>
    <submittedName>
        <fullName evidence="2">Uncharacterized protein</fullName>
    </submittedName>
</protein>
<feature type="transmembrane region" description="Helical" evidence="1">
    <location>
        <begin position="20"/>
        <end position="43"/>
    </location>
</feature>
<evidence type="ECO:0000313" key="2">
    <source>
        <dbReference type="EMBL" id="GFM37695.1"/>
    </source>
</evidence>